<dbReference type="AlphaFoldDB" id="A0AA94VE52"/>
<proteinExistence type="predicted"/>
<evidence type="ECO:0000313" key="3">
    <source>
        <dbReference type="Proteomes" id="UP000320858"/>
    </source>
</evidence>
<feature type="chain" id="PRO_5041671029" evidence="1">
    <location>
        <begin position="26"/>
        <end position="82"/>
    </location>
</feature>
<protein>
    <submittedName>
        <fullName evidence="2">Pentapeptide MXKDX repeat protein</fullName>
    </submittedName>
</protein>
<accession>A0AA94VE52</accession>
<comment type="caution">
    <text evidence="2">The sequence shown here is derived from an EMBL/GenBank/DDBJ whole genome shotgun (WGS) entry which is preliminary data.</text>
</comment>
<dbReference type="EMBL" id="SGOB01000001">
    <property type="protein sequence ID" value="TRA90258.1"/>
    <property type="molecule type" value="Genomic_DNA"/>
</dbReference>
<gene>
    <name evidence="2" type="ORF">EXN24_01510</name>
</gene>
<organism evidence="2 3">
    <name type="scientific">Rhizobium rhizogenes</name>
    <name type="common">Agrobacterium rhizogenes</name>
    <dbReference type="NCBI Taxonomy" id="359"/>
    <lineage>
        <taxon>Bacteria</taxon>
        <taxon>Pseudomonadati</taxon>
        <taxon>Pseudomonadota</taxon>
        <taxon>Alphaproteobacteria</taxon>
        <taxon>Hyphomicrobiales</taxon>
        <taxon>Rhizobiaceae</taxon>
        <taxon>Rhizobium/Agrobacterium group</taxon>
        <taxon>Rhizobium</taxon>
    </lineage>
</organism>
<evidence type="ECO:0000256" key="1">
    <source>
        <dbReference type="SAM" id="SignalP"/>
    </source>
</evidence>
<dbReference type="NCBIfam" id="TIGR02953">
    <property type="entry name" value="penta_MxKDx"/>
    <property type="match status" value="1"/>
</dbReference>
<name>A0AA94VE52_RHIRH</name>
<reference evidence="2 3" key="1">
    <citation type="journal article" date="2019" name="Appl. Microbiol. Biotechnol.">
        <title>Differential efficiency of wild type rhizogenic strains for rol gene transformation of plants.</title>
        <authorList>
            <person name="Desmet S."/>
            <person name="De Keyser E."/>
            <person name="Van Vaerenbergh J."/>
            <person name="Baeyen S."/>
            <person name="Van Huylenbroeck J."/>
            <person name="Geelen D."/>
            <person name="Dhooghe E."/>
        </authorList>
    </citation>
    <scope>NUCLEOTIDE SEQUENCE [LARGE SCALE GENOMIC DNA]</scope>
    <source>
        <strain evidence="2 3">B 4.1</strain>
    </source>
</reference>
<dbReference type="InterPro" id="IPR014299">
    <property type="entry name" value="Penta_MxKDx"/>
</dbReference>
<evidence type="ECO:0000313" key="2">
    <source>
        <dbReference type="EMBL" id="TRA90258.1"/>
    </source>
</evidence>
<sequence length="82" mass="9147">MTRIFTAIATASMLSVLSFAGIAHADGMKTDMTKMHNDTMKTQTMKKSDMSMASKKDCVHKADMEMNKMKKADMMKACNTMK</sequence>
<keyword evidence="1" id="KW-0732">Signal</keyword>
<feature type="signal peptide" evidence="1">
    <location>
        <begin position="1"/>
        <end position="25"/>
    </location>
</feature>
<dbReference type="Proteomes" id="UP000320858">
    <property type="component" value="Unassembled WGS sequence"/>
</dbReference>
<dbReference type="RefSeq" id="WP_065687135.1">
    <property type="nucleotide sequence ID" value="NZ_SGOB01000001.1"/>
</dbReference>